<dbReference type="InterPro" id="IPR050545">
    <property type="entry name" value="Mycobact_MmpL"/>
</dbReference>
<keyword evidence="10" id="KW-1185">Reference proteome</keyword>
<sequence length="707" mass="74102">MNRWAEIVVTRSRWVLAVVLLIVLAAGAWGVGVFGKLSGTGYYVAGSEAVQVQEIIYDNFGSQTADIIAMYTAPEGRTLDDIRGDVEQTLQEFSDDVPTTSISTYWTAPPPMNQLLISTDQRKVAASIILAPDSGVTSANFDAALEKLEVPGLEAQFAGNTVVGVEFTHTLERDLIIAEAIAVPVTLVLLVLIFGGVVAASVPVFVGVLSIFSSLATLRLLSTVTEVSSYALNITSLIGLGLAIDYGLFIVSRFREELASGAETAVATKRTMLTAGRTVMFSGALLICAFAGMLVFPQAVLRSLGLGAMASVFSAAVLSLTAVPAVLALLGPRINSWTWDRDASARGEARARRFWGGVVTRVVQRPAIIAIVITAGLLVIATPVAKAAFGEIEYTALPESSQARAATQTLLDDFSSTGNGATLVLRGADGQPPAPDQVRAVTREIAGVDGIAQTVTVGQQGDVLVLQALYAQGVDGTARASAITDELRGIEPPGETELLVGGSRALVDDANSAVADALPWMITIMVVSTLVLLFLAFGSVVLPIKAVLMAGLSLAATFGVLTWVFQLGHGASLLGVVPNALEPTFVVLILAVVFGLSTDYEVFLMSRMVEARAAGATTVEAVREGTARTGRVVTAAALLLIVVTGAFTISGLSIMRFLGVGMIVALIIDATIVRMLLVPSLVKLMGEANWWAPEWMKGVHAKIGIGH</sequence>
<feature type="transmembrane region" description="Helical" evidence="7">
    <location>
        <begin position="585"/>
        <end position="603"/>
    </location>
</feature>
<gene>
    <name evidence="9" type="ORF">Q8814_24570</name>
</gene>
<evidence type="ECO:0000256" key="5">
    <source>
        <dbReference type="ARBA" id="ARBA00022989"/>
    </source>
</evidence>
<feature type="domain" description="Membrane transport protein MMPL" evidence="8">
    <location>
        <begin position="50"/>
        <end position="368"/>
    </location>
</feature>
<evidence type="ECO:0000256" key="4">
    <source>
        <dbReference type="ARBA" id="ARBA00022692"/>
    </source>
</evidence>
<feature type="transmembrane region" description="Helical" evidence="7">
    <location>
        <begin position="517"/>
        <end position="537"/>
    </location>
</feature>
<proteinExistence type="inferred from homology"/>
<evidence type="ECO:0000256" key="2">
    <source>
        <dbReference type="ARBA" id="ARBA00010157"/>
    </source>
</evidence>
<evidence type="ECO:0000256" key="7">
    <source>
        <dbReference type="SAM" id="Phobius"/>
    </source>
</evidence>
<feature type="transmembrane region" description="Helical" evidence="7">
    <location>
        <begin position="279"/>
        <end position="300"/>
    </location>
</feature>
<keyword evidence="4 7" id="KW-0812">Transmembrane</keyword>
<comment type="caution">
    <text evidence="9">The sequence shown here is derived from an EMBL/GenBank/DDBJ whole genome shotgun (WGS) entry which is preliminary data.</text>
</comment>
<feature type="transmembrane region" description="Helical" evidence="7">
    <location>
        <begin position="657"/>
        <end position="677"/>
    </location>
</feature>
<feature type="transmembrane region" description="Helical" evidence="7">
    <location>
        <begin position="306"/>
        <end position="331"/>
    </location>
</feature>
<name>A0ABU7JZ16_9NOCA</name>
<reference evidence="9 10" key="1">
    <citation type="submission" date="2023-08" db="EMBL/GenBank/DDBJ databases">
        <authorList>
            <person name="Girao M."/>
            <person name="Carvalho M.F."/>
        </authorList>
    </citation>
    <scope>NUCLEOTIDE SEQUENCE [LARGE SCALE GENOMIC DNA]</scope>
    <source>
        <strain evidence="9 10">CC-R104</strain>
    </source>
</reference>
<organism evidence="9 10">
    <name type="scientific">Rhodococcus chondri</name>
    <dbReference type="NCBI Taxonomy" id="3065941"/>
    <lineage>
        <taxon>Bacteria</taxon>
        <taxon>Bacillati</taxon>
        <taxon>Actinomycetota</taxon>
        <taxon>Actinomycetes</taxon>
        <taxon>Mycobacteriales</taxon>
        <taxon>Nocardiaceae</taxon>
        <taxon>Rhodococcus</taxon>
    </lineage>
</organism>
<dbReference type="SUPFAM" id="SSF82866">
    <property type="entry name" value="Multidrug efflux transporter AcrB transmembrane domain"/>
    <property type="match status" value="2"/>
</dbReference>
<evidence type="ECO:0000256" key="1">
    <source>
        <dbReference type="ARBA" id="ARBA00004651"/>
    </source>
</evidence>
<evidence type="ECO:0000313" key="9">
    <source>
        <dbReference type="EMBL" id="MEE2035241.1"/>
    </source>
</evidence>
<keyword evidence="6 7" id="KW-0472">Membrane</keyword>
<dbReference type="Gene3D" id="1.20.1640.10">
    <property type="entry name" value="Multidrug efflux transporter AcrB transmembrane domain"/>
    <property type="match status" value="2"/>
</dbReference>
<evidence type="ECO:0000313" key="10">
    <source>
        <dbReference type="Proteomes" id="UP001331936"/>
    </source>
</evidence>
<protein>
    <submittedName>
        <fullName evidence="9">MMPL family transporter</fullName>
    </submittedName>
</protein>
<feature type="transmembrane region" description="Helical" evidence="7">
    <location>
        <begin position="367"/>
        <end position="389"/>
    </location>
</feature>
<keyword evidence="3" id="KW-1003">Cell membrane</keyword>
<accession>A0ABU7JZ16</accession>
<evidence type="ECO:0000259" key="8">
    <source>
        <dbReference type="Pfam" id="PF03176"/>
    </source>
</evidence>
<dbReference type="RefSeq" id="WP_330154578.1">
    <property type="nucleotide sequence ID" value="NZ_JAUZMZ010000261.1"/>
</dbReference>
<feature type="transmembrane region" description="Helical" evidence="7">
    <location>
        <begin position="546"/>
        <end position="565"/>
    </location>
</feature>
<keyword evidence="5 7" id="KW-1133">Transmembrane helix</keyword>
<comment type="similarity">
    <text evidence="2">Belongs to the resistance-nodulation-cell division (RND) (TC 2.A.6) family. MmpL subfamily.</text>
</comment>
<feature type="transmembrane region" description="Helical" evidence="7">
    <location>
        <begin position="204"/>
        <end position="224"/>
    </location>
</feature>
<dbReference type="Pfam" id="PF03176">
    <property type="entry name" value="MMPL"/>
    <property type="match status" value="2"/>
</dbReference>
<dbReference type="PANTHER" id="PTHR33406">
    <property type="entry name" value="MEMBRANE PROTEIN MJ1562-RELATED"/>
    <property type="match status" value="1"/>
</dbReference>
<dbReference type="PANTHER" id="PTHR33406:SF11">
    <property type="entry name" value="MEMBRANE PROTEIN SCO6666-RELATED"/>
    <property type="match status" value="1"/>
</dbReference>
<evidence type="ECO:0000256" key="3">
    <source>
        <dbReference type="ARBA" id="ARBA00022475"/>
    </source>
</evidence>
<dbReference type="EMBL" id="JAUZMZ010000261">
    <property type="protein sequence ID" value="MEE2035241.1"/>
    <property type="molecule type" value="Genomic_DNA"/>
</dbReference>
<feature type="transmembrane region" description="Helical" evidence="7">
    <location>
        <begin position="175"/>
        <end position="197"/>
    </location>
</feature>
<dbReference type="Proteomes" id="UP001331936">
    <property type="component" value="Unassembled WGS sequence"/>
</dbReference>
<dbReference type="InterPro" id="IPR004869">
    <property type="entry name" value="MMPL_dom"/>
</dbReference>
<comment type="subcellular location">
    <subcellularLocation>
        <location evidence="1">Cell membrane</location>
        <topology evidence="1">Multi-pass membrane protein</topology>
    </subcellularLocation>
</comment>
<feature type="transmembrane region" description="Helical" evidence="7">
    <location>
        <begin position="230"/>
        <end position="251"/>
    </location>
</feature>
<evidence type="ECO:0000256" key="6">
    <source>
        <dbReference type="ARBA" id="ARBA00023136"/>
    </source>
</evidence>
<feature type="domain" description="Membrane transport protein MMPL" evidence="8">
    <location>
        <begin position="470"/>
        <end position="693"/>
    </location>
</feature>
<feature type="transmembrane region" description="Helical" evidence="7">
    <location>
        <begin position="632"/>
        <end position="651"/>
    </location>
</feature>